<dbReference type="InterPro" id="IPR015424">
    <property type="entry name" value="PyrdxlP-dep_Trfase"/>
</dbReference>
<protein>
    <submittedName>
        <fullName evidence="5">L-threonine 3-O-phosphate decarboxylase</fullName>
        <ecNumber evidence="5">4.1.1.81</ecNumber>
    </submittedName>
</protein>
<evidence type="ECO:0000256" key="1">
    <source>
        <dbReference type="ARBA" id="ARBA00022576"/>
    </source>
</evidence>
<dbReference type="InterPro" id="IPR050106">
    <property type="entry name" value="HistidinolP_aminotransfase"/>
</dbReference>
<evidence type="ECO:0000256" key="2">
    <source>
        <dbReference type="ARBA" id="ARBA00022679"/>
    </source>
</evidence>
<dbReference type="PANTHER" id="PTHR43643">
    <property type="entry name" value="HISTIDINOL-PHOSPHATE AMINOTRANSFERASE 2"/>
    <property type="match status" value="1"/>
</dbReference>
<dbReference type="InterPro" id="IPR015422">
    <property type="entry name" value="PyrdxlP-dep_Trfase_small"/>
</dbReference>
<dbReference type="Gene3D" id="3.90.1150.10">
    <property type="entry name" value="Aspartate Aminotransferase, domain 1"/>
    <property type="match status" value="1"/>
</dbReference>
<sequence length="337" mass="38964">MKEFSHGGDIYSFAKSIGCNIDEVIDLSSNINFIKPYIDIDFNKLDIQAYPSYDNLYNAISKKYNIDKDFIQLFNGGTTAINSLFKHLDLKNCDIYSPAYLEYKRCAKIFKYNIKLINRFENITNQATPNSFVIFVNPSTPDGLYYNIDELMNEWIDKNCTILIDESFLDFTDYKSAIPYLYKYDKLYILKSMTKIYSSAGIRIGTLLSQADNIKAIKEKESIWNISEFDSNYIQSALRDKDFKNISDLENRKAKDYLLNILAISDYIEKIYPSDANFILVKLKNINAVDFQKILSLYKIMVRDCSNFDGLDDKFVRIAVKDISLISQLASSLIVHL</sequence>
<dbReference type="EMBL" id="FPHG01000050">
    <property type="protein sequence ID" value="SFV61999.1"/>
    <property type="molecule type" value="Genomic_DNA"/>
</dbReference>
<name>A0A1W1C8B9_9ZZZZ</name>
<evidence type="ECO:0000259" key="4">
    <source>
        <dbReference type="Pfam" id="PF00155"/>
    </source>
</evidence>
<gene>
    <name evidence="5" type="ORF">MNB_SV-9-1269</name>
</gene>
<dbReference type="EC" id="4.1.1.81" evidence="5"/>
<dbReference type="GO" id="GO:0008483">
    <property type="term" value="F:transaminase activity"/>
    <property type="evidence" value="ECO:0007669"/>
    <property type="project" value="UniProtKB-KW"/>
</dbReference>
<dbReference type="SUPFAM" id="SSF53383">
    <property type="entry name" value="PLP-dependent transferases"/>
    <property type="match status" value="1"/>
</dbReference>
<dbReference type="AlphaFoldDB" id="A0A1W1C8B9"/>
<dbReference type="InterPro" id="IPR015421">
    <property type="entry name" value="PyrdxlP-dep_Trfase_major"/>
</dbReference>
<reference evidence="5" key="1">
    <citation type="submission" date="2016-10" db="EMBL/GenBank/DDBJ databases">
        <authorList>
            <person name="de Groot N.N."/>
        </authorList>
    </citation>
    <scope>NUCLEOTIDE SEQUENCE</scope>
</reference>
<dbReference type="InterPro" id="IPR004839">
    <property type="entry name" value="Aminotransferase_I/II_large"/>
</dbReference>
<feature type="domain" description="Aminotransferase class I/classII large" evidence="4">
    <location>
        <begin position="50"/>
        <end position="330"/>
    </location>
</feature>
<dbReference type="CDD" id="cd00609">
    <property type="entry name" value="AAT_like"/>
    <property type="match status" value="1"/>
</dbReference>
<keyword evidence="5" id="KW-0456">Lyase</keyword>
<accession>A0A1W1C8B9</accession>
<dbReference type="GO" id="GO:0030170">
    <property type="term" value="F:pyridoxal phosphate binding"/>
    <property type="evidence" value="ECO:0007669"/>
    <property type="project" value="InterPro"/>
</dbReference>
<dbReference type="Gene3D" id="3.40.640.10">
    <property type="entry name" value="Type I PLP-dependent aspartate aminotransferase-like (Major domain)"/>
    <property type="match status" value="1"/>
</dbReference>
<proteinExistence type="predicted"/>
<dbReference type="Pfam" id="PF00155">
    <property type="entry name" value="Aminotran_1_2"/>
    <property type="match status" value="1"/>
</dbReference>
<evidence type="ECO:0000256" key="3">
    <source>
        <dbReference type="ARBA" id="ARBA00022898"/>
    </source>
</evidence>
<keyword evidence="3" id="KW-0663">Pyridoxal phosphate</keyword>
<dbReference type="GO" id="GO:0048472">
    <property type="term" value="F:threonine-phosphate decarboxylase activity"/>
    <property type="evidence" value="ECO:0007669"/>
    <property type="project" value="UniProtKB-EC"/>
</dbReference>
<keyword evidence="1" id="KW-0032">Aminotransferase</keyword>
<keyword evidence="2" id="KW-0808">Transferase</keyword>
<organism evidence="5">
    <name type="scientific">hydrothermal vent metagenome</name>
    <dbReference type="NCBI Taxonomy" id="652676"/>
    <lineage>
        <taxon>unclassified sequences</taxon>
        <taxon>metagenomes</taxon>
        <taxon>ecological metagenomes</taxon>
    </lineage>
</organism>
<evidence type="ECO:0000313" key="5">
    <source>
        <dbReference type="EMBL" id="SFV61999.1"/>
    </source>
</evidence>
<dbReference type="PANTHER" id="PTHR43643:SF3">
    <property type="entry name" value="HISTIDINOL-PHOSPHATE AMINOTRANSFERASE"/>
    <property type="match status" value="1"/>
</dbReference>